<organism evidence="3 4">
    <name type="scientific">Segatella copri</name>
    <dbReference type="NCBI Taxonomy" id="165179"/>
    <lineage>
        <taxon>Bacteria</taxon>
        <taxon>Pseudomonadati</taxon>
        <taxon>Bacteroidota</taxon>
        <taxon>Bacteroidia</taxon>
        <taxon>Bacteroidales</taxon>
        <taxon>Prevotellaceae</taxon>
        <taxon>Segatella</taxon>
    </lineage>
</organism>
<feature type="compositionally biased region" description="Low complexity" evidence="1">
    <location>
        <begin position="450"/>
        <end position="463"/>
    </location>
</feature>
<evidence type="ECO:0000256" key="2">
    <source>
        <dbReference type="SAM" id="SignalP"/>
    </source>
</evidence>
<keyword evidence="4" id="KW-1185">Reference proteome</keyword>
<evidence type="ECO:0000256" key="1">
    <source>
        <dbReference type="SAM" id="MobiDB-lite"/>
    </source>
</evidence>
<proteinExistence type="predicted"/>
<feature type="signal peptide" evidence="2">
    <location>
        <begin position="1"/>
        <end position="24"/>
    </location>
</feature>
<accession>A0A6A7WAQ0</accession>
<comment type="caution">
    <text evidence="3">The sequence shown here is derived from an EMBL/GenBank/DDBJ whole genome shotgun (WGS) entry which is preliminary data.</text>
</comment>
<feature type="chain" id="PRO_5025558870" evidence="2">
    <location>
        <begin position="25"/>
        <end position="463"/>
    </location>
</feature>
<reference evidence="3 4" key="1">
    <citation type="submission" date="2019-09" db="EMBL/GenBank/DDBJ databases">
        <title>Distinct polysaccharide growth profiles of human intestinal Prevotella copri isolates.</title>
        <authorList>
            <person name="Fehlner-Peach H."/>
            <person name="Magnabosco C."/>
            <person name="Raghavan V."/>
            <person name="Scher J.U."/>
            <person name="Tett A."/>
            <person name="Cox L.M."/>
            <person name="Gottsegen C."/>
            <person name="Watters A."/>
            <person name="Wiltshire- Gordon J.D."/>
            <person name="Segata N."/>
            <person name="Bonneau R."/>
            <person name="Littman D.R."/>
        </authorList>
    </citation>
    <scope>NUCLEOTIDE SEQUENCE [LARGE SCALE GENOMIC DNA]</scope>
    <source>
        <strain evidence="4">iAQ1173</strain>
    </source>
</reference>
<gene>
    <name evidence="3" type="ORF">F7D20_05650</name>
</gene>
<dbReference type="Proteomes" id="UP000384372">
    <property type="component" value="Unassembled WGS sequence"/>
</dbReference>
<name>A0A6A7WAQ0_9BACT</name>
<feature type="region of interest" description="Disordered" evidence="1">
    <location>
        <begin position="410"/>
        <end position="463"/>
    </location>
</feature>
<evidence type="ECO:0000313" key="3">
    <source>
        <dbReference type="EMBL" id="MQP11461.1"/>
    </source>
</evidence>
<protein>
    <submittedName>
        <fullName evidence="3">Uncharacterized protein</fullName>
    </submittedName>
</protein>
<dbReference type="EMBL" id="VZAD01000048">
    <property type="protein sequence ID" value="MQP11461.1"/>
    <property type="molecule type" value="Genomic_DNA"/>
</dbReference>
<feature type="compositionally biased region" description="Basic and acidic residues" evidence="1">
    <location>
        <begin position="435"/>
        <end position="449"/>
    </location>
</feature>
<dbReference type="AlphaFoldDB" id="A0A6A7WAQ0"/>
<evidence type="ECO:0000313" key="4">
    <source>
        <dbReference type="Proteomes" id="UP000384372"/>
    </source>
</evidence>
<sequence>MKNMRNKLSMIVAIMLLAPLGTQAQKRIKAININVELPQVGADIGDGTKVTSITTDAFGSENMLGEGKIECNGGGRYLQFDTDGNRETPNAGFVFESGRKYVLRIHLTNFTNILFNYKNNKEFTVDDSMVKATINGKKAKITLGSGRPLICEMLITLPGERNPIEANTKLSAADDKHAGYGYVDLALPSGTKWATCNVGAAKPEAYGNYYAYGETKTKPKYDRESFIGYGAYTYTNPYNIQSFEEEDNKYAISTAMRQRLKPEYDAARQNMGGEWQIPTRLQCKELRENCYAKYVKINGVKGTLYTSLKNGKSIFLPYAGHINGTVNANKGIFGDYMTANSTRITHMFNITWGSSYSCNTQTKEWLFMQYTYECNEDPDGADIPSDGYPIRAVWGGDAFRGDKAKVGKLPALTGKRASSPKEKKVKKKETDDSDSSDKTEKKNSKEKMKNLLNKGKGLFNLLK</sequence>
<keyword evidence="2" id="KW-0732">Signal</keyword>